<protein>
    <submittedName>
        <fullName evidence="1">Uncharacterized protein</fullName>
    </submittedName>
</protein>
<reference evidence="1" key="1">
    <citation type="submission" date="2024-02" db="EMBL/GenBank/DDBJ databases">
        <title>Metagenome Assembled Genome of Zalaria obscura JY119.</title>
        <authorList>
            <person name="Vighnesh L."/>
            <person name="Jagadeeshwari U."/>
            <person name="Venkata Ramana C."/>
            <person name="Sasikala C."/>
        </authorList>
    </citation>
    <scope>NUCLEOTIDE SEQUENCE</scope>
    <source>
        <strain evidence="1">JY119</strain>
    </source>
</reference>
<proteinExistence type="predicted"/>
<organism evidence="1 2">
    <name type="scientific">Zalaria obscura</name>
    <dbReference type="NCBI Taxonomy" id="2024903"/>
    <lineage>
        <taxon>Eukaryota</taxon>
        <taxon>Fungi</taxon>
        <taxon>Dikarya</taxon>
        <taxon>Ascomycota</taxon>
        <taxon>Pezizomycotina</taxon>
        <taxon>Dothideomycetes</taxon>
        <taxon>Dothideomycetidae</taxon>
        <taxon>Dothideales</taxon>
        <taxon>Zalariaceae</taxon>
        <taxon>Zalaria</taxon>
    </lineage>
</organism>
<sequence>MAEYFISGFNIILPVLSRELDIPAASQTWPSSVFSLVTGALLLPVGRLADIYGGRPVFVIGLVWFLVWSLIGAFSQNYVMLIVCRAIQGLGPAGFLPAGIGLLGRIYRPGPRKNLIFSLYGACAPIGFFGGIFFAGLSGQYISWRWYFWIGTILLGLVLAAAWWTVPHDHNPSSNVKMDWWGTLTIVPGLLLTVFAITDAGHAPNGWATSYITATIIIGGLLLLCAVYVEGWVADAPLLPFDLFRIKNMVPLVTSLFFTYGVFGIYLLYASFYIENVLGASALQTTAWFAPMAAGGLILATVGGLVLHLLPGTAMLIISSCGFLVSTLLFAFMPDSPNYWAWIFPAMIGATVAGDITYSVSNIFITTSVSKDRQGLAGALINSLLFLGISFFLGFADFAVASTADQGMKKSYKVAFWFAAGCSGLAFVLVAGFVRIGKAKSDLTFEERIELESELAADVRREQMTGTSRGSDG</sequence>
<evidence type="ECO:0000313" key="1">
    <source>
        <dbReference type="EMBL" id="KAK8194412.1"/>
    </source>
</evidence>
<keyword evidence="2" id="KW-1185">Reference proteome</keyword>
<gene>
    <name evidence="1" type="ORF">M8818_007603</name>
</gene>
<accession>A0ACC3S470</accession>
<dbReference type="EMBL" id="JAMKPW020000043">
    <property type="protein sequence ID" value="KAK8194412.1"/>
    <property type="molecule type" value="Genomic_DNA"/>
</dbReference>
<comment type="caution">
    <text evidence="1">The sequence shown here is derived from an EMBL/GenBank/DDBJ whole genome shotgun (WGS) entry which is preliminary data.</text>
</comment>
<evidence type="ECO:0000313" key="2">
    <source>
        <dbReference type="Proteomes" id="UP001320706"/>
    </source>
</evidence>
<dbReference type="Proteomes" id="UP001320706">
    <property type="component" value="Unassembled WGS sequence"/>
</dbReference>
<name>A0ACC3S470_9PEZI</name>